<keyword evidence="2 5" id="KW-0812">Transmembrane</keyword>
<dbReference type="AlphaFoldDB" id="A0A841TZK7"/>
<keyword evidence="3 5" id="KW-1133">Transmembrane helix</keyword>
<dbReference type="PANTHER" id="PTHR36974">
    <property type="entry name" value="MEMBRANE PROTEIN-RELATED"/>
    <property type="match status" value="1"/>
</dbReference>
<dbReference type="PANTHER" id="PTHR36974:SF1">
    <property type="entry name" value="DOXX FAMILY MEMBRANE PROTEIN"/>
    <property type="match status" value="1"/>
</dbReference>
<name>A0A841TZK7_9BACL</name>
<keyword evidence="4 5" id="KW-0472">Membrane</keyword>
<dbReference type="InterPro" id="IPR032808">
    <property type="entry name" value="DoxX"/>
</dbReference>
<accession>A0A841TZK7</accession>
<sequence length="149" mass="15841">MVPFIALIVSFAAFRTAGYLGAEWFDGWAESLRPAVAVMFLLTASAHWGAKRKDLTAMVPPTFRNPGFLVTLTGWLEIAGAIGILVPGWISTAAAAGLTLMLLAMFPANVYAARQRLTLSGKPVTPIVPRTVMQIAFLAATVGAGWPQP</sequence>
<gene>
    <name evidence="6" type="ORF">H7B90_13330</name>
</gene>
<dbReference type="Pfam" id="PF13564">
    <property type="entry name" value="DoxX_2"/>
    <property type="match status" value="1"/>
</dbReference>
<evidence type="ECO:0000256" key="1">
    <source>
        <dbReference type="ARBA" id="ARBA00004141"/>
    </source>
</evidence>
<evidence type="ECO:0000256" key="3">
    <source>
        <dbReference type="ARBA" id="ARBA00022989"/>
    </source>
</evidence>
<comment type="subcellular location">
    <subcellularLocation>
        <location evidence="1">Membrane</location>
        <topology evidence="1">Multi-pass membrane protein</topology>
    </subcellularLocation>
</comment>
<comment type="caution">
    <text evidence="6">The sequence shown here is derived from an EMBL/GenBank/DDBJ whole genome shotgun (WGS) entry which is preliminary data.</text>
</comment>
<evidence type="ECO:0000256" key="5">
    <source>
        <dbReference type="SAM" id="Phobius"/>
    </source>
</evidence>
<dbReference type="GO" id="GO:0016020">
    <property type="term" value="C:membrane"/>
    <property type="evidence" value="ECO:0007669"/>
    <property type="project" value="UniProtKB-SubCell"/>
</dbReference>
<feature type="transmembrane region" description="Helical" evidence="5">
    <location>
        <begin position="92"/>
        <end position="112"/>
    </location>
</feature>
<feature type="transmembrane region" description="Helical" evidence="5">
    <location>
        <begin position="32"/>
        <end position="50"/>
    </location>
</feature>
<evidence type="ECO:0000313" key="6">
    <source>
        <dbReference type="EMBL" id="MBB6692388.1"/>
    </source>
</evidence>
<dbReference type="Proteomes" id="UP000553776">
    <property type="component" value="Unassembled WGS sequence"/>
</dbReference>
<organism evidence="6 7">
    <name type="scientific">Cohnella xylanilytica</name>
    <dbReference type="NCBI Taxonomy" id="557555"/>
    <lineage>
        <taxon>Bacteria</taxon>
        <taxon>Bacillati</taxon>
        <taxon>Bacillota</taxon>
        <taxon>Bacilli</taxon>
        <taxon>Bacillales</taxon>
        <taxon>Paenibacillaceae</taxon>
        <taxon>Cohnella</taxon>
    </lineage>
</organism>
<dbReference type="EMBL" id="JACJVR010000052">
    <property type="protein sequence ID" value="MBB6692388.1"/>
    <property type="molecule type" value="Genomic_DNA"/>
</dbReference>
<dbReference type="RefSeq" id="WP_185136376.1">
    <property type="nucleotide sequence ID" value="NZ_BORM01000009.1"/>
</dbReference>
<keyword evidence="7" id="KW-1185">Reference proteome</keyword>
<evidence type="ECO:0000256" key="4">
    <source>
        <dbReference type="ARBA" id="ARBA00023136"/>
    </source>
</evidence>
<proteinExistence type="predicted"/>
<reference evidence="6 7" key="1">
    <citation type="submission" date="2020-08" db="EMBL/GenBank/DDBJ databases">
        <title>Cohnella phylogeny.</title>
        <authorList>
            <person name="Dunlap C."/>
        </authorList>
    </citation>
    <scope>NUCLEOTIDE SEQUENCE [LARGE SCALE GENOMIC DNA]</scope>
    <source>
        <strain evidence="6 7">DSM 25239</strain>
    </source>
</reference>
<protein>
    <submittedName>
        <fullName evidence="6">DoxX family protein</fullName>
    </submittedName>
</protein>
<evidence type="ECO:0000313" key="7">
    <source>
        <dbReference type="Proteomes" id="UP000553776"/>
    </source>
</evidence>
<evidence type="ECO:0000256" key="2">
    <source>
        <dbReference type="ARBA" id="ARBA00022692"/>
    </source>
</evidence>
<feature type="transmembrane region" description="Helical" evidence="5">
    <location>
        <begin position="62"/>
        <end position="86"/>
    </location>
</feature>